<name>A0A0M9AA70_9HYME</name>
<organism evidence="1 2">
    <name type="scientific">Melipona quadrifasciata</name>
    <dbReference type="NCBI Taxonomy" id="166423"/>
    <lineage>
        <taxon>Eukaryota</taxon>
        <taxon>Metazoa</taxon>
        <taxon>Ecdysozoa</taxon>
        <taxon>Arthropoda</taxon>
        <taxon>Hexapoda</taxon>
        <taxon>Insecta</taxon>
        <taxon>Pterygota</taxon>
        <taxon>Neoptera</taxon>
        <taxon>Endopterygota</taxon>
        <taxon>Hymenoptera</taxon>
        <taxon>Apocrita</taxon>
        <taxon>Aculeata</taxon>
        <taxon>Apoidea</taxon>
        <taxon>Anthophila</taxon>
        <taxon>Apidae</taxon>
        <taxon>Melipona</taxon>
    </lineage>
</organism>
<evidence type="ECO:0000313" key="1">
    <source>
        <dbReference type="EMBL" id="KOX79009.1"/>
    </source>
</evidence>
<evidence type="ECO:0000313" key="2">
    <source>
        <dbReference type="Proteomes" id="UP000053105"/>
    </source>
</evidence>
<keyword evidence="2" id="KW-1185">Reference proteome</keyword>
<protein>
    <submittedName>
        <fullName evidence="1">Uncharacterized protein</fullName>
    </submittedName>
</protein>
<gene>
    <name evidence="1" type="ORF">WN51_10146</name>
</gene>
<dbReference type="Proteomes" id="UP000053105">
    <property type="component" value="Unassembled WGS sequence"/>
</dbReference>
<dbReference type="AlphaFoldDB" id="A0A0M9AA70"/>
<reference evidence="1 2" key="1">
    <citation type="submission" date="2015-07" db="EMBL/GenBank/DDBJ databases">
        <title>The genome of Melipona quadrifasciata.</title>
        <authorList>
            <person name="Pan H."/>
            <person name="Kapheim K."/>
        </authorList>
    </citation>
    <scope>NUCLEOTIDE SEQUENCE [LARGE SCALE GENOMIC DNA]</scope>
    <source>
        <strain evidence="1">0111107301</strain>
        <tissue evidence="1">Whole body</tissue>
    </source>
</reference>
<dbReference type="OrthoDB" id="10657678at2759"/>
<accession>A0A0M9AA70</accession>
<sequence>MTNFTITSLALQVNIVASNDESYSLQLQLIYRRDRRIDNVHVGRAQLVRFYPTGLTKTPEACVAAECTHDFLQKLDGIPIDPGSPCGFASLRRRRRETQFSLDGLGAQRDSIGGEERKQLDGFERMMDDVANESSHNFLTQEAERNRCSNDTTNKRFGIPNESKIKNCESKKFREITEFHQVWQFRESVSAEGIQFSLPSTTRGAVNPTPSGYGSVSIVRTWFCVDELSPDTQRRMTKEEETAKTAKEREDVGTGCLLDTRGISRLGGYKAHQEAAFRRSWLCAYNYRGFLLWYPGQSTNLEIARVGKNFPIKKFSNIERPKRKRLDLRGVKVGKKSDTQPTSTNSKIQAFYNLYELSNVVV</sequence>
<dbReference type="EMBL" id="KQ435717">
    <property type="protein sequence ID" value="KOX79009.1"/>
    <property type="molecule type" value="Genomic_DNA"/>
</dbReference>
<proteinExistence type="predicted"/>